<dbReference type="Pfam" id="PF13302">
    <property type="entry name" value="Acetyltransf_3"/>
    <property type="match status" value="1"/>
</dbReference>
<dbReference type="PROSITE" id="PS51186">
    <property type="entry name" value="GNAT"/>
    <property type="match status" value="1"/>
</dbReference>
<keyword evidence="3" id="KW-1185">Reference proteome</keyword>
<organism evidence="2 3">
    <name type="scientific">Streptomyces smyrnaeus</name>
    <dbReference type="NCBI Taxonomy" id="1387713"/>
    <lineage>
        <taxon>Bacteria</taxon>
        <taxon>Bacillati</taxon>
        <taxon>Actinomycetota</taxon>
        <taxon>Actinomycetes</taxon>
        <taxon>Kitasatosporales</taxon>
        <taxon>Streptomycetaceae</taxon>
        <taxon>Streptomyces</taxon>
    </lineage>
</organism>
<feature type="domain" description="N-acetyltransferase" evidence="1">
    <location>
        <begin position="5"/>
        <end position="158"/>
    </location>
</feature>
<evidence type="ECO:0000313" key="2">
    <source>
        <dbReference type="EMBL" id="MBO8202713.1"/>
    </source>
</evidence>
<dbReference type="RefSeq" id="WP_209214228.1">
    <property type="nucleotide sequence ID" value="NZ_JAFFZM010000027.1"/>
</dbReference>
<proteinExistence type="predicted"/>
<dbReference type="PANTHER" id="PTHR43441:SF2">
    <property type="entry name" value="FAMILY ACETYLTRANSFERASE, PUTATIVE (AFU_ORTHOLOGUE AFUA_7G00850)-RELATED"/>
    <property type="match status" value="1"/>
</dbReference>
<sequence length="185" mass="20386">MDENVRCRPLTEGDLHLLDRLAGDPALLGPYAWTGFRGGLRGRWADTGLLTDDLTVLAVVDQRDEAVGLATWRKAAYNNISHAWNLGLCVLPEKRLRSGGVQAFRWLIDYLFAHTQVNRLEAHIDVDNSPVRVGIEKFGFVCEGVARGAAFRDGVWRDVCLYGLLRADWFVASATPGPGSEPPAV</sequence>
<dbReference type="InterPro" id="IPR016181">
    <property type="entry name" value="Acyl_CoA_acyltransferase"/>
</dbReference>
<protein>
    <submittedName>
        <fullName evidence="2">GNAT family N-acetyltransferase</fullName>
    </submittedName>
</protein>
<dbReference type="PANTHER" id="PTHR43441">
    <property type="entry name" value="RIBOSOMAL-PROTEIN-SERINE ACETYLTRANSFERASE"/>
    <property type="match status" value="1"/>
</dbReference>
<dbReference type="EMBL" id="JAFFZM010000027">
    <property type="protein sequence ID" value="MBO8202713.1"/>
    <property type="molecule type" value="Genomic_DNA"/>
</dbReference>
<dbReference type="Proteomes" id="UP000721954">
    <property type="component" value="Unassembled WGS sequence"/>
</dbReference>
<accession>A0ABS3Y4X7</accession>
<gene>
    <name evidence="2" type="ORF">JW613_31220</name>
</gene>
<evidence type="ECO:0000313" key="3">
    <source>
        <dbReference type="Proteomes" id="UP000721954"/>
    </source>
</evidence>
<dbReference type="InterPro" id="IPR051908">
    <property type="entry name" value="Ribosomal_N-acetyltransferase"/>
</dbReference>
<dbReference type="InterPro" id="IPR000182">
    <property type="entry name" value="GNAT_dom"/>
</dbReference>
<evidence type="ECO:0000259" key="1">
    <source>
        <dbReference type="PROSITE" id="PS51186"/>
    </source>
</evidence>
<dbReference type="Gene3D" id="3.40.630.30">
    <property type="match status" value="1"/>
</dbReference>
<dbReference type="SUPFAM" id="SSF55729">
    <property type="entry name" value="Acyl-CoA N-acyltransferases (Nat)"/>
    <property type="match status" value="1"/>
</dbReference>
<name>A0ABS3Y4X7_9ACTN</name>
<comment type="caution">
    <text evidence="2">The sequence shown here is derived from an EMBL/GenBank/DDBJ whole genome shotgun (WGS) entry which is preliminary data.</text>
</comment>
<reference evidence="2 3" key="1">
    <citation type="submission" date="2021-02" db="EMBL/GenBank/DDBJ databases">
        <title>Streptomyces spirodelae sp. nov., isolated from duckweed.</title>
        <authorList>
            <person name="Saimee Y."/>
            <person name="Duangmal K."/>
        </authorList>
    </citation>
    <scope>NUCLEOTIDE SEQUENCE [LARGE SCALE GENOMIC DNA]</scope>
    <source>
        <strain evidence="2 3">DSM 42105</strain>
    </source>
</reference>
<dbReference type="GeneID" id="96263087"/>